<name>A0AAN9XY24_9HEMI</name>
<dbReference type="FunFam" id="3.90.190.10:FF:000026">
    <property type="entry name" value="tyrosine-protein phosphatase non-receptor type 9"/>
    <property type="match status" value="1"/>
</dbReference>
<dbReference type="PROSITE" id="PS50191">
    <property type="entry name" value="CRAL_TRIO"/>
    <property type="match status" value="1"/>
</dbReference>
<dbReference type="SUPFAM" id="SSF52087">
    <property type="entry name" value="CRAL/TRIO domain"/>
    <property type="match status" value="1"/>
</dbReference>
<dbReference type="Gene3D" id="3.40.525.10">
    <property type="entry name" value="CRAL-TRIO lipid binding domain"/>
    <property type="match status" value="1"/>
</dbReference>
<dbReference type="CDD" id="cd14543">
    <property type="entry name" value="PTPc-N9"/>
    <property type="match status" value="1"/>
</dbReference>
<dbReference type="GO" id="GO:0004725">
    <property type="term" value="F:protein tyrosine phosphatase activity"/>
    <property type="evidence" value="ECO:0007669"/>
    <property type="project" value="InterPro"/>
</dbReference>
<dbReference type="PANTHER" id="PTHR19134">
    <property type="entry name" value="RECEPTOR-TYPE TYROSINE-PROTEIN PHOSPHATASE"/>
    <property type="match status" value="1"/>
</dbReference>
<dbReference type="InterPro" id="IPR036865">
    <property type="entry name" value="CRAL-TRIO_dom_sf"/>
</dbReference>
<dbReference type="InterPro" id="IPR003595">
    <property type="entry name" value="Tyr_Pase_cat"/>
</dbReference>
<dbReference type="Pfam" id="PF00102">
    <property type="entry name" value="Y_phosphatase"/>
    <property type="match status" value="1"/>
</dbReference>
<dbReference type="Pfam" id="PF00650">
    <property type="entry name" value="CRAL_TRIO"/>
    <property type="match status" value="1"/>
</dbReference>
<feature type="domain" description="Tyrosine-protein phosphatase" evidence="1">
    <location>
        <begin position="262"/>
        <end position="534"/>
    </location>
</feature>
<evidence type="ECO:0000313" key="5">
    <source>
        <dbReference type="Proteomes" id="UP001367676"/>
    </source>
</evidence>
<evidence type="ECO:0000259" key="2">
    <source>
        <dbReference type="PROSITE" id="PS50056"/>
    </source>
</evidence>
<evidence type="ECO:0000313" key="4">
    <source>
        <dbReference type="EMBL" id="KAK7571251.1"/>
    </source>
</evidence>
<dbReference type="InterPro" id="IPR029021">
    <property type="entry name" value="Prot-tyrosine_phosphatase-like"/>
</dbReference>
<dbReference type="SMART" id="SM00194">
    <property type="entry name" value="PTPc"/>
    <property type="match status" value="1"/>
</dbReference>
<feature type="domain" description="CRAL-TRIO" evidence="3">
    <location>
        <begin position="22"/>
        <end position="90"/>
    </location>
</feature>
<evidence type="ECO:0000259" key="3">
    <source>
        <dbReference type="PROSITE" id="PS50191"/>
    </source>
</evidence>
<dbReference type="InterPro" id="IPR000387">
    <property type="entry name" value="Tyr_Pase_dom"/>
</dbReference>
<dbReference type="AlphaFoldDB" id="A0AAN9XY24"/>
<evidence type="ECO:0008006" key="6">
    <source>
        <dbReference type="Google" id="ProtNLM"/>
    </source>
</evidence>
<dbReference type="EMBL" id="JBBCAQ010000041">
    <property type="protein sequence ID" value="KAK7571251.1"/>
    <property type="molecule type" value="Genomic_DNA"/>
</dbReference>
<dbReference type="PROSITE" id="PS50056">
    <property type="entry name" value="TYR_PHOSPHATASE_2"/>
    <property type="match status" value="1"/>
</dbReference>
<dbReference type="CDD" id="cd00170">
    <property type="entry name" value="SEC14"/>
    <property type="match status" value="1"/>
</dbReference>
<dbReference type="InterPro" id="IPR000242">
    <property type="entry name" value="PTP_cat"/>
</dbReference>
<dbReference type="InterPro" id="IPR016130">
    <property type="entry name" value="Tyr_Pase_AS"/>
</dbReference>
<dbReference type="SUPFAM" id="SSF52799">
    <property type="entry name" value="(Phosphotyrosine protein) phosphatases II"/>
    <property type="match status" value="1"/>
</dbReference>
<feature type="domain" description="Tyrosine specific protein phosphatases" evidence="2">
    <location>
        <begin position="441"/>
        <end position="525"/>
    </location>
</feature>
<evidence type="ECO:0000259" key="1">
    <source>
        <dbReference type="PROSITE" id="PS50055"/>
    </source>
</evidence>
<protein>
    <recommendedName>
        <fullName evidence="6">Tyrosine-protein phosphatase non-receptor type 9</fullName>
    </recommendedName>
</protein>
<dbReference type="InterPro" id="IPR050348">
    <property type="entry name" value="Protein-Tyr_Phosphatase"/>
</dbReference>
<dbReference type="SMART" id="SM00404">
    <property type="entry name" value="PTPc_motif"/>
    <property type="match status" value="1"/>
</dbReference>
<dbReference type="PRINTS" id="PR00700">
    <property type="entry name" value="PRTYPHPHTASE"/>
</dbReference>
<dbReference type="GO" id="GO:0048666">
    <property type="term" value="P:neuron development"/>
    <property type="evidence" value="ECO:0007669"/>
    <property type="project" value="UniProtKB-ARBA"/>
</dbReference>
<sequence length="559" mass="63314">MYYSSEMVSYIIVENVMGHERLPGGYPAKLKKVLIVTAPLWFKAPFKILRLFVREKLRDRVFTVSIPQLALHIPRESLPTRLGGTLNVAHDKWLLHCLKTVANKKNEENGMECSAPAPNGNAFNSNINSLQEKCSESNNQSNFIESETEDFQKTGNKTSQAWQGSSSNLEGLYSSWQVSTFFRYLSQNCEIAASAILNFTSSRVARENYSNLRTEIGETSPQPAGSASSGFSDDDSLYCDASQSLTIEQFIESVLQKGKNGLQNEYLEIKGVPPDGNFDEARQRYNIAKNRYTDVLCFDHSRVVLSQVGEDTSTTYINANFVDGYKQKNAFISTQGPLPKTCADFWRMVWEQHVLVIVMTTRISERGRPKCVQYWPEDSILEEFSFDQFRITNCSVEKFTDYHITKLQVTNTETDETRDIMHFLFTSWPDYGVPKKAVAMLDFLQKVRQGQANMLRELGDKWAGHPRGPPIVVHCSAGIGRTGTFCTLDICISRLEDTGLINIRGTVEKIRSQRAYSIQMPDQYVFCHLALIEYAYQNKLIPSLPDLSSFETSQSDDSD</sequence>
<dbReference type="PROSITE" id="PS00383">
    <property type="entry name" value="TYR_PHOSPHATASE_1"/>
    <property type="match status" value="1"/>
</dbReference>
<organism evidence="4 5">
    <name type="scientific">Parthenolecanium corni</name>
    <dbReference type="NCBI Taxonomy" id="536013"/>
    <lineage>
        <taxon>Eukaryota</taxon>
        <taxon>Metazoa</taxon>
        <taxon>Ecdysozoa</taxon>
        <taxon>Arthropoda</taxon>
        <taxon>Hexapoda</taxon>
        <taxon>Insecta</taxon>
        <taxon>Pterygota</taxon>
        <taxon>Neoptera</taxon>
        <taxon>Paraneoptera</taxon>
        <taxon>Hemiptera</taxon>
        <taxon>Sternorrhyncha</taxon>
        <taxon>Coccoidea</taxon>
        <taxon>Coccidae</taxon>
        <taxon>Parthenolecanium</taxon>
    </lineage>
</organism>
<dbReference type="PROSITE" id="PS50055">
    <property type="entry name" value="TYR_PHOSPHATASE_PTP"/>
    <property type="match status" value="1"/>
</dbReference>
<gene>
    <name evidence="4" type="ORF">V9T40_014855</name>
</gene>
<dbReference type="InterPro" id="IPR001251">
    <property type="entry name" value="CRAL-TRIO_dom"/>
</dbReference>
<dbReference type="PANTHER" id="PTHR19134:SF534">
    <property type="entry name" value="LD27988P"/>
    <property type="match status" value="1"/>
</dbReference>
<proteinExistence type="predicted"/>
<reference evidence="4 5" key="1">
    <citation type="submission" date="2024-03" db="EMBL/GenBank/DDBJ databases">
        <title>Adaptation during the transition from Ophiocordyceps entomopathogen to insect associate is accompanied by gene loss and intensified selection.</title>
        <authorList>
            <person name="Ward C.M."/>
            <person name="Onetto C.A."/>
            <person name="Borneman A.R."/>
        </authorList>
    </citation>
    <scope>NUCLEOTIDE SEQUENCE [LARGE SCALE GENOMIC DNA]</scope>
    <source>
        <strain evidence="4">AWRI1</strain>
        <tissue evidence="4">Single Adult Female</tissue>
    </source>
</reference>
<dbReference type="Proteomes" id="UP001367676">
    <property type="component" value="Unassembled WGS sequence"/>
</dbReference>
<comment type="caution">
    <text evidence="4">The sequence shown here is derived from an EMBL/GenBank/DDBJ whole genome shotgun (WGS) entry which is preliminary data.</text>
</comment>
<dbReference type="Gene3D" id="3.90.190.10">
    <property type="entry name" value="Protein tyrosine phosphatase superfamily"/>
    <property type="match status" value="1"/>
</dbReference>
<accession>A0AAN9XY24</accession>
<keyword evidence="5" id="KW-1185">Reference proteome</keyword>